<evidence type="ECO:0000313" key="3">
    <source>
        <dbReference type="Proteomes" id="UP000195633"/>
    </source>
</evidence>
<feature type="region of interest" description="Disordered" evidence="1">
    <location>
        <begin position="36"/>
        <end position="60"/>
    </location>
</feature>
<geneLocation type="plasmid" evidence="3">
    <name>pap1447-1 sequence</name>
</geneLocation>
<name>A0A1Y0V1B1_9PROT</name>
<protein>
    <submittedName>
        <fullName evidence="2">Uncharacterized protein</fullName>
    </submittedName>
</protein>
<proteinExistence type="predicted"/>
<evidence type="ECO:0000313" key="2">
    <source>
        <dbReference type="EMBL" id="ARW11871.1"/>
    </source>
</evidence>
<dbReference type="Proteomes" id="UP000195633">
    <property type="component" value="Plasmid pAP1447-1"/>
</dbReference>
<sequence length="159" mass="17375">MIIPAICLAISVTTPNNPRHSMFHNAAFQLVQPNQSKNKDVQVHSIPSNRDQPTEETVEKPLAETGTGEIKSHRSHFRHVSGFGNEVPLGFAVRQIVPSGVRVSFGGDIDTTRLVSWAGGDTWNRVLAATVSQLGYAIDVGHNSVRIITKKTVSSHDER</sequence>
<gene>
    <name evidence="2" type="ORF">S101447_02834</name>
</gene>
<dbReference type="EMBL" id="CP021525">
    <property type="protein sequence ID" value="ARW11871.1"/>
    <property type="molecule type" value="Genomic_DNA"/>
</dbReference>
<accession>A0A1Y0V1B1</accession>
<keyword evidence="2" id="KW-0614">Plasmid</keyword>
<organism evidence="2 3">
    <name type="scientific">Acetobacter ascendens</name>
    <dbReference type="NCBI Taxonomy" id="481146"/>
    <lineage>
        <taxon>Bacteria</taxon>
        <taxon>Pseudomonadati</taxon>
        <taxon>Pseudomonadota</taxon>
        <taxon>Alphaproteobacteria</taxon>
        <taxon>Acetobacterales</taxon>
        <taxon>Acetobacteraceae</taxon>
        <taxon>Acetobacter</taxon>
    </lineage>
</organism>
<dbReference type="AlphaFoldDB" id="A0A1Y0V1B1"/>
<dbReference type="RefSeq" id="WP_239427563.1">
    <property type="nucleotide sequence ID" value="NZ_CP021525.1"/>
</dbReference>
<reference evidence="2 3" key="1">
    <citation type="submission" date="2017-05" db="EMBL/GenBank/DDBJ databases">
        <title>Genome sequence of Acetobacter pasteurianus subsp. ascendens strain SRCM101447.</title>
        <authorList>
            <person name="Cho S.H."/>
        </authorList>
    </citation>
    <scope>NUCLEOTIDE SEQUENCE [LARGE SCALE GENOMIC DNA]</scope>
    <source>
        <strain evidence="2 3">SRCM101447</strain>
        <plasmid evidence="3">Plasmid pap1447-1 sequence</plasmid>
    </source>
</reference>
<evidence type="ECO:0000256" key="1">
    <source>
        <dbReference type="SAM" id="MobiDB-lite"/>
    </source>
</evidence>